<dbReference type="InterPro" id="IPR000120">
    <property type="entry name" value="Amidase"/>
</dbReference>
<gene>
    <name evidence="2" type="ORF">LX70_03280</name>
</gene>
<dbReference type="PANTHER" id="PTHR11895">
    <property type="entry name" value="TRANSAMIDASE"/>
    <property type="match status" value="1"/>
</dbReference>
<evidence type="ECO:0000259" key="1">
    <source>
        <dbReference type="Pfam" id="PF01425"/>
    </source>
</evidence>
<dbReference type="GO" id="GO:0016740">
    <property type="term" value="F:transferase activity"/>
    <property type="evidence" value="ECO:0007669"/>
    <property type="project" value="UniProtKB-KW"/>
</dbReference>
<comment type="caution">
    <text evidence="2">The sequence shown here is derived from an EMBL/GenBank/DDBJ whole genome shotgun (WGS) entry which is preliminary data.</text>
</comment>
<proteinExistence type="predicted"/>
<dbReference type="PROSITE" id="PS00571">
    <property type="entry name" value="AMIDASES"/>
    <property type="match status" value="1"/>
</dbReference>
<reference evidence="2 3" key="1">
    <citation type="submission" date="2018-02" db="EMBL/GenBank/DDBJ databases">
        <title>Genomic Encyclopedia of Archaeal and Bacterial Type Strains, Phase II (KMG-II): from individual species to whole genera.</title>
        <authorList>
            <person name="Goeker M."/>
        </authorList>
    </citation>
    <scope>NUCLEOTIDE SEQUENCE [LARGE SCALE GENOMIC DNA]</scope>
    <source>
        <strain evidence="2 3">DSM 18921</strain>
    </source>
</reference>
<dbReference type="Proteomes" id="UP000238338">
    <property type="component" value="Unassembled WGS sequence"/>
</dbReference>
<accession>A0A2S8S4B1</accession>
<dbReference type="InterPro" id="IPR036928">
    <property type="entry name" value="AS_sf"/>
</dbReference>
<dbReference type="Pfam" id="PF01425">
    <property type="entry name" value="Amidase"/>
    <property type="match status" value="1"/>
</dbReference>
<keyword evidence="3" id="KW-1185">Reference proteome</keyword>
<sequence>MDGDLRATAGDLGRAIGAGTVDPVDLAERYLTAIAAHPDADRIYARMTPDRARAEAKAAAERAKAGLRLSPLDGVPISWKDLFDSAGVATEAGAALLKGRVPDADATVLANATSLGLICLGKTHMTELAFSGLGLNPVTATPPNVNDPALVPGGSSSGAATSVGFGLAAAAVGSDTGGSVRIPAAWNDIVGLKTTSGRLPLTGVVPLVASFDTVGPLTRNVEDAALLFAALEGARPADLRGAGLHGARLAILDTLAFDDIRDAPARAFDSAAARLSAAGARIDRLTFPALDEAMALAGILFTAEAYATWREKIEAAPDLMFPPVRERFRAGAAYNAADFVAAWLRLRAIRAEWSDTTAAYDAVLIPTSAILPPNAARLVADHDYFVTENLLALRNTRIGNLLGVSALTLPSGTPSCGIMLMGKPFGEEALLRLGAAAEKALG</sequence>
<dbReference type="InterPro" id="IPR020556">
    <property type="entry name" value="Amidase_CS"/>
</dbReference>
<keyword evidence="2" id="KW-0808">Transferase</keyword>
<feature type="domain" description="Amidase" evidence="1">
    <location>
        <begin position="26"/>
        <end position="431"/>
    </location>
</feature>
<dbReference type="EMBL" id="PVEP01000008">
    <property type="protein sequence ID" value="PQV55614.1"/>
    <property type="molecule type" value="Genomic_DNA"/>
</dbReference>
<dbReference type="Gene3D" id="3.90.1300.10">
    <property type="entry name" value="Amidase signature (AS) domain"/>
    <property type="match status" value="1"/>
</dbReference>
<dbReference type="PANTHER" id="PTHR11895:SF176">
    <property type="entry name" value="AMIDASE AMID-RELATED"/>
    <property type="match status" value="1"/>
</dbReference>
<evidence type="ECO:0000313" key="2">
    <source>
        <dbReference type="EMBL" id="PQV55614.1"/>
    </source>
</evidence>
<organism evidence="2 3">
    <name type="scientific">Albidovulum denitrificans</name>
    <dbReference type="NCBI Taxonomy" id="404881"/>
    <lineage>
        <taxon>Bacteria</taxon>
        <taxon>Pseudomonadati</taxon>
        <taxon>Pseudomonadota</taxon>
        <taxon>Alphaproteobacteria</taxon>
        <taxon>Rhodobacterales</taxon>
        <taxon>Paracoccaceae</taxon>
        <taxon>Albidovulum</taxon>
    </lineage>
</organism>
<protein>
    <submittedName>
        <fullName evidence="2">Aspartyl-tRNA(Asn)/glutamyl-tRNA(Gln) amidotransferase subunit A</fullName>
    </submittedName>
</protein>
<dbReference type="OrthoDB" id="9811471at2"/>
<evidence type="ECO:0000313" key="3">
    <source>
        <dbReference type="Proteomes" id="UP000238338"/>
    </source>
</evidence>
<dbReference type="InterPro" id="IPR023631">
    <property type="entry name" value="Amidase_dom"/>
</dbReference>
<dbReference type="SUPFAM" id="SSF75304">
    <property type="entry name" value="Amidase signature (AS) enzymes"/>
    <property type="match status" value="1"/>
</dbReference>
<dbReference type="RefSeq" id="WP_105515853.1">
    <property type="nucleotide sequence ID" value="NZ_PVEP01000008.1"/>
</dbReference>
<name>A0A2S8S4B1_9RHOB</name>
<dbReference type="AlphaFoldDB" id="A0A2S8S4B1"/>